<dbReference type="SMART" id="SM00347">
    <property type="entry name" value="HTH_MARR"/>
    <property type="match status" value="1"/>
</dbReference>
<feature type="domain" description="HTH marR-type" evidence="4">
    <location>
        <begin position="8"/>
        <end position="141"/>
    </location>
</feature>
<gene>
    <name evidence="5" type="ORF">ACFFJC_08930</name>
</gene>
<proteinExistence type="predicted"/>
<reference evidence="5 6" key="1">
    <citation type="submission" date="2024-09" db="EMBL/GenBank/DDBJ databases">
        <authorList>
            <person name="Sun Q."/>
            <person name="Mori K."/>
        </authorList>
    </citation>
    <scope>NUCLEOTIDE SEQUENCE [LARGE SCALE GENOMIC DNA]</scope>
    <source>
        <strain evidence="5 6">CCM 7706</strain>
    </source>
</reference>
<protein>
    <submittedName>
        <fullName evidence="5">MarR family winged helix-turn-helix transcriptional regulator</fullName>
    </submittedName>
</protein>
<dbReference type="InterPro" id="IPR036388">
    <property type="entry name" value="WH-like_DNA-bd_sf"/>
</dbReference>
<dbReference type="Pfam" id="PF01047">
    <property type="entry name" value="MarR"/>
    <property type="match status" value="1"/>
</dbReference>
<evidence type="ECO:0000259" key="4">
    <source>
        <dbReference type="PROSITE" id="PS50995"/>
    </source>
</evidence>
<dbReference type="InterPro" id="IPR000835">
    <property type="entry name" value="HTH_MarR-typ"/>
</dbReference>
<dbReference type="InterPro" id="IPR036390">
    <property type="entry name" value="WH_DNA-bd_sf"/>
</dbReference>
<keyword evidence="6" id="KW-1185">Reference proteome</keyword>
<dbReference type="SUPFAM" id="SSF46785">
    <property type="entry name" value="Winged helix' DNA-binding domain"/>
    <property type="match status" value="1"/>
</dbReference>
<keyword evidence="2" id="KW-0238">DNA-binding</keyword>
<dbReference type="PROSITE" id="PS50995">
    <property type="entry name" value="HTH_MARR_2"/>
    <property type="match status" value="1"/>
</dbReference>
<comment type="caution">
    <text evidence="5">The sequence shown here is derived from an EMBL/GenBank/DDBJ whole genome shotgun (WGS) entry which is preliminary data.</text>
</comment>
<dbReference type="PRINTS" id="PR00598">
    <property type="entry name" value="HTHMARR"/>
</dbReference>
<evidence type="ECO:0000256" key="3">
    <source>
        <dbReference type="ARBA" id="ARBA00023163"/>
    </source>
</evidence>
<dbReference type="PANTHER" id="PTHR42756">
    <property type="entry name" value="TRANSCRIPTIONAL REGULATOR, MARR"/>
    <property type="match status" value="1"/>
</dbReference>
<dbReference type="RefSeq" id="WP_379487146.1">
    <property type="nucleotide sequence ID" value="NZ_JBHLWK010000010.1"/>
</dbReference>
<sequence length="150" mass="16127">MPDRLVLAHDLATQLSPVARAWRQLADRILSSLEISNSEGWALVHLERLGAGARQGDLARAIGITEASLVPTIRQLERGGLVARLPDEGDRRANRLHLTGAGARLARKAEARLVALRSALLEGIPDAELEAAVRLLGTVAGRIAGMRERP</sequence>
<evidence type="ECO:0000313" key="5">
    <source>
        <dbReference type="EMBL" id="MFC0204396.1"/>
    </source>
</evidence>
<dbReference type="Proteomes" id="UP001589798">
    <property type="component" value="Unassembled WGS sequence"/>
</dbReference>
<organism evidence="5 6">
    <name type="scientific">Novosphingobium soli</name>
    <dbReference type="NCBI Taxonomy" id="574956"/>
    <lineage>
        <taxon>Bacteria</taxon>
        <taxon>Pseudomonadati</taxon>
        <taxon>Pseudomonadota</taxon>
        <taxon>Alphaproteobacteria</taxon>
        <taxon>Sphingomonadales</taxon>
        <taxon>Sphingomonadaceae</taxon>
        <taxon>Novosphingobium</taxon>
    </lineage>
</organism>
<dbReference type="Gene3D" id="1.10.10.10">
    <property type="entry name" value="Winged helix-like DNA-binding domain superfamily/Winged helix DNA-binding domain"/>
    <property type="match status" value="1"/>
</dbReference>
<evidence type="ECO:0000256" key="2">
    <source>
        <dbReference type="ARBA" id="ARBA00023125"/>
    </source>
</evidence>
<keyword evidence="3" id="KW-0804">Transcription</keyword>
<keyword evidence="1" id="KW-0805">Transcription regulation</keyword>
<dbReference type="EMBL" id="JBHLWK010000010">
    <property type="protein sequence ID" value="MFC0204396.1"/>
    <property type="molecule type" value="Genomic_DNA"/>
</dbReference>
<accession>A0ABV6CXB8</accession>
<dbReference type="PANTHER" id="PTHR42756:SF1">
    <property type="entry name" value="TRANSCRIPTIONAL REPRESSOR OF EMRAB OPERON"/>
    <property type="match status" value="1"/>
</dbReference>
<evidence type="ECO:0000256" key="1">
    <source>
        <dbReference type="ARBA" id="ARBA00023015"/>
    </source>
</evidence>
<evidence type="ECO:0000313" key="6">
    <source>
        <dbReference type="Proteomes" id="UP001589798"/>
    </source>
</evidence>
<name>A0ABV6CXB8_9SPHN</name>